<evidence type="ECO:0000313" key="2">
    <source>
        <dbReference type="EMBL" id="SEH99533.1"/>
    </source>
</evidence>
<dbReference type="OrthoDB" id="6103450at2"/>
<feature type="domain" description="Baseplate protein J-like barrel" evidence="1">
    <location>
        <begin position="103"/>
        <end position="191"/>
    </location>
</feature>
<gene>
    <name evidence="2" type="ORF">SAMN05216581_1091</name>
</gene>
<dbReference type="InterPro" id="IPR006949">
    <property type="entry name" value="Barrel_Baseplate_J-like"/>
</dbReference>
<dbReference type="Proteomes" id="UP000182272">
    <property type="component" value="Chromosome I"/>
</dbReference>
<reference evidence="2 3" key="1">
    <citation type="submission" date="2016-10" db="EMBL/GenBank/DDBJ databases">
        <authorList>
            <person name="de Groot N.N."/>
        </authorList>
    </citation>
    <scope>NUCLEOTIDE SEQUENCE [LARGE SCALE GENOMIC DNA]</scope>
    <source>
        <strain evidence="2 3">LMG 2158</strain>
    </source>
</reference>
<protein>
    <submittedName>
        <fullName evidence="2">Uncharacterized phage protein gp47/JayE</fullName>
    </submittedName>
</protein>
<dbReference type="Pfam" id="PF04865">
    <property type="entry name" value="Baseplate_J"/>
    <property type="match status" value="1"/>
</dbReference>
<proteinExistence type="predicted"/>
<name>A0A1H6MK01_9PSED</name>
<dbReference type="RefSeq" id="WP_019360752.1">
    <property type="nucleotide sequence ID" value="NZ_LT629972.1"/>
</dbReference>
<accession>A0A1H6MK01</accession>
<dbReference type="AlphaFoldDB" id="A0A1H6MK01"/>
<sequence length="391" mass="42835">MSNVDFRQALNDAGIPTTDAALRKAWEAEAAAQGSKLSNTSNYSPFWRVITALVTKPVLWLISFISDTVLPNFFVKTAGGAWLDSLAWAVNVTRKGATKAQGTLLFTRENSAGELRMAAGVVVNSTTINGNVYQLVTIEDGVFPDGRLQVLVKVEARQVGSGYNLAPGYYAILSEPVPGIVQVVNAEDWLTSPGADPEADDELRLRVRNQFSAVNQWHTDAVYRAMIAEFPGVRPDGIYFEHGAPRGPGSANAYVLFEAGVPADSYLEQINAHIRDDGNHGHGDDLLAMVMPTVDVGFSVYLWPKANTSQARLKELRTEVELFVRAAFRESTSKDYKPTLTYPQSRFSMSRLLEELHQEFADIESMRVVPVGDIISGLTIPRLKAFAVVPS</sequence>
<dbReference type="EMBL" id="LT629972">
    <property type="protein sequence ID" value="SEH99533.1"/>
    <property type="molecule type" value="Genomic_DNA"/>
</dbReference>
<organism evidence="2 3">
    <name type="scientific">Pseudomonas asplenii</name>
    <dbReference type="NCBI Taxonomy" id="53407"/>
    <lineage>
        <taxon>Bacteria</taxon>
        <taxon>Pseudomonadati</taxon>
        <taxon>Pseudomonadota</taxon>
        <taxon>Gammaproteobacteria</taxon>
        <taxon>Pseudomonadales</taxon>
        <taxon>Pseudomonadaceae</taxon>
        <taxon>Pseudomonas</taxon>
    </lineage>
</organism>
<evidence type="ECO:0000259" key="1">
    <source>
        <dbReference type="Pfam" id="PF04865"/>
    </source>
</evidence>
<evidence type="ECO:0000313" key="3">
    <source>
        <dbReference type="Proteomes" id="UP000182272"/>
    </source>
</evidence>